<dbReference type="PANTHER" id="PTHR33480:SF1">
    <property type="entry name" value="TYR RECOMBINASE DOMAIN-CONTAINING PROTEIN"/>
    <property type="match status" value="1"/>
</dbReference>
<dbReference type="EMBL" id="JARPUR010000005">
    <property type="protein sequence ID" value="KAK4875675.1"/>
    <property type="molecule type" value="Genomic_DNA"/>
</dbReference>
<protein>
    <submittedName>
        <fullName evidence="1">Uncharacterized protein</fullName>
    </submittedName>
</protein>
<keyword evidence="2" id="KW-1185">Reference proteome</keyword>
<reference evidence="2" key="1">
    <citation type="submission" date="2023-01" db="EMBL/GenBank/DDBJ databases">
        <title>Key to firefly adult light organ development and bioluminescence: homeobox transcription factors regulate luciferase expression and transportation to peroxisome.</title>
        <authorList>
            <person name="Fu X."/>
        </authorList>
    </citation>
    <scope>NUCLEOTIDE SEQUENCE [LARGE SCALE GENOMIC DNA]</scope>
</reference>
<organism evidence="1 2">
    <name type="scientific">Aquatica leii</name>
    <dbReference type="NCBI Taxonomy" id="1421715"/>
    <lineage>
        <taxon>Eukaryota</taxon>
        <taxon>Metazoa</taxon>
        <taxon>Ecdysozoa</taxon>
        <taxon>Arthropoda</taxon>
        <taxon>Hexapoda</taxon>
        <taxon>Insecta</taxon>
        <taxon>Pterygota</taxon>
        <taxon>Neoptera</taxon>
        <taxon>Endopterygota</taxon>
        <taxon>Coleoptera</taxon>
        <taxon>Polyphaga</taxon>
        <taxon>Elateriformia</taxon>
        <taxon>Elateroidea</taxon>
        <taxon>Lampyridae</taxon>
        <taxon>Luciolinae</taxon>
        <taxon>Aquatica</taxon>
    </lineage>
</organism>
<dbReference type="Proteomes" id="UP001353858">
    <property type="component" value="Unassembled WGS sequence"/>
</dbReference>
<evidence type="ECO:0000313" key="1">
    <source>
        <dbReference type="EMBL" id="KAK4875675.1"/>
    </source>
</evidence>
<evidence type="ECO:0000313" key="2">
    <source>
        <dbReference type="Proteomes" id="UP001353858"/>
    </source>
</evidence>
<dbReference type="PANTHER" id="PTHR33480">
    <property type="entry name" value="SET DOMAIN-CONTAINING PROTEIN-RELATED"/>
    <property type="match status" value="1"/>
</dbReference>
<gene>
    <name evidence="1" type="ORF">RN001_012097</name>
</gene>
<sequence length="358" mass="41064">MYEENDENIRVYDKRHNCYFCNKLVCKITRHLESVHNKELEVSKLLALNVKDLRRDVRGESIALLGNVFSKYSTDYVVHIVSSFRDDDIGSVCKEKELIMKFGLLLFEKYYRHQYEYIRQSMRQLGSLLLTIEEVNVSKLSLQKCILPINDDILITAVKRLCVSQRTEVHQLDYGIPSLAVKLGHNLRKCALIARGIALRKGDLQTDKQMEGFLDLMSIEWNARVSSAALRTLRHKKMSAPELLLLTGDLVTLNEYLKTVIKEGCGKFNNSFNPQLWARLASATLCRIILFNKRRSGEASRMTITQYAARPDWKEQSTSELTATLTPLEMNLANRLTIVEVPGKSRSLMKVFNVSVKN</sequence>
<name>A0AAN7Q1B4_9COLE</name>
<comment type="caution">
    <text evidence="1">The sequence shown here is derived from an EMBL/GenBank/DDBJ whole genome shotgun (WGS) entry which is preliminary data.</text>
</comment>
<accession>A0AAN7Q1B4</accession>
<proteinExistence type="predicted"/>
<dbReference type="AlphaFoldDB" id="A0AAN7Q1B4"/>